<dbReference type="EMBL" id="HACA01021783">
    <property type="protein sequence ID" value="CDW39144.1"/>
    <property type="molecule type" value="Transcribed_RNA"/>
</dbReference>
<proteinExistence type="predicted"/>
<evidence type="ECO:0000313" key="1">
    <source>
        <dbReference type="EMBL" id="CDW39144.1"/>
    </source>
</evidence>
<dbReference type="AlphaFoldDB" id="A0A0K2ULK3"/>
<reference evidence="1" key="1">
    <citation type="submission" date="2014-05" db="EMBL/GenBank/DDBJ databases">
        <authorList>
            <person name="Chronopoulou M."/>
        </authorList>
    </citation>
    <scope>NUCLEOTIDE SEQUENCE</scope>
    <source>
        <tissue evidence="1">Whole organism</tissue>
    </source>
</reference>
<accession>A0A0K2ULK3</accession>
<sequence length="29" mass="3648">MYQFQVWFLILDRTALMLVVKLNFFNFLH</sequence>
<organism evidence="1">
    <name type="scientific">Lepeophtheirus salmonis</name>
    <name type="common">Salmon louse</name>
    <name type="synonym">Caligus salmonis</name>
    <dbReference type="NCBI Taxonomy" id="72036"/>
    <lineage>
        <taxon>Eukaryota</taxon>
        <taxon>Metazoa</taxon>
        <taxon>Ecdysozoa</taxon>
        <taxon>Arthropoda</taxon>
        <taxon>Crustacea</taxon>
        <taxon>Multicrustacea</taxon>
        <taxon>Hexanauplia</taxon>
        <taxon>Copepoda</taxon>
        <taxon>Siphonostomatoida</taxon>
        <taxon>Caligidae</taxon>
        <taxon>Lepeophtheirus</taxon>
    </lineage>
</organism>
<name>A0A0K2ULK3_LEPSM</name>
<protein>
    <submittedName>
        <fullName evidence="1">Uncharacterized protein</fullName>
    </submittedName>
</protein>